<dbReference type="Pfam" id="PF04226">
    <property type="entry name" value="Transgly_assoc"/>
    <property type="match status" value="1"/>
</dbReference>
<evidence type="ECO:0000256" key="4">
    <source>
        <dbReference type="ARBA" id="ARBA00022692"/>
    </source>
</evidence>
<gene>
    <name evidence="8" type="ORF">NUTIK01_17400</name>
</gene>
<proteinExistence type="inferred from homology"/>
<dbReference type="RefSeq" id="WP_317974694.1">
    <property type="nucleotide sequence ID" value="NZ_BTFW01000001.1"/>
</dbReference>
<evidence type="ECO:0000256" key="3">
    <source>
        <dbReference type="ARBA" id="ARBA00022475"/>
    </source>
</evidence>
<organism evidence="8 9">
    <name type="scientific">Novosphingobium pituita</name>
    <dbReference type="NCBI Taxonomy" id="3056842"/>
    <lineage>
        <taxon>Bacteria</taxon>
        <taxon>Pseudomonadati</taxon>
        <taxon>Pseudomonadota</taxon>
        <taxon>Alphaproteobacteria</taxon>
        <taxon>Sphingomonadales</taxon>
        <taxon>Sphingomonadaceae</taxon>
        <taxon>Novosphingobium</taxon>
    </lineage>
</organism>
<comment type="caution">
    <text evidence="8">The sequence shown here is derived from an EMBL/GenBank/DDBJ whole genome shotgun (WGS) entry which is preliminary data.</text>
</comment>
<evidence type="ECO:0000256" key="2">
    <source>
        <dbReference type="ARBA" id="ARBA00011006"/>
    </source>
</evidence>
<keyword evidence="4 7" id="KW-0812">Transmembrane</keyword>
<reference evidence="8 9" key="1">
    <citation type="submission" date="2023-06" db="EMBL/GenBank/DDBJ databases">
        <title>Draft genome sequence of Novosphingobium sp. strain IK01.</title>
        <authorList>
            <person name="Hatamoto M."/>
            <person name="Ikarashi T."/>
            <person name="Yamaguchi T."/>
        </authorList>
    </citation>
    <scope>NUCLEOTIDE SEQUENCE [LARGE SCALE GENOMIC DNA]</scope>
    <source>
        <strain evidence="8 9">IK01</strain>
    </source>
</reference>
<keyword evidence="5 7" id="KW-1133">Transmembrane helix</keyword>
<evidence type="ECO:0000313" key="9">
    <source>
        <dbReference type="Proteomes" id="UP001187221"/>
    </source>
</evidence>
<protein>
    <submittedName>
        <fullName evidence="8">GlsB/YeaQ/YmgE family stress response membrane protein</fullName>
    </submittedName>
</protein>
<dbReference type="InterPro" id="IPR007341">
    <property type="entry name" value="Transgly_assoc"/>
</dbReference>
<evidence type="ECO:0000256" key="5">
    <source>
        <dbReference type="ARBA" id="ARBA00022989"/>
    </source>
</evidence>
<dbReference type="PANTHER" id="PTHR33884">
    <property type="entry name" value="UPF0410 PROTEIN YMGE"/>
    <property type="match status" value="1"/>
</dbReference>
<evidence type="ECO:0000256" key="6">
    <source>
        <dbReference type="ARBA" id="ARBA00023136"/>
    </source>
</evidence>
<sequence>MGLIVLLVVGGVLGWLASIVMRTDAQQGIFLNVVVGIVGAMLGGLLLGGGSITNGISGASLIVSFVGALILLAIVNLVRRGSVR</sequence>
<keyword evidence="3" id="KW-1003">Cell membrane</keyword>
<feature type="transmembrane region" description="Helical" evidence="7">
    <location>
        <begin position="29"/>
        <end position="50"/>
    </location>
</feature>
<feature type="transmembrane region" description="Helical" evidence="7">
    <location>
        <begin position="6"/>
        <end position="22"/>
    </location>
</feature>
<dbReference type="EMBL" id="BTFW01000001">
    <property type="protein sequence ID" value="GMM60963.1"/>
    <property type="molecule type" value="Genomic_DNA"/>
</dbReference>
<feature type="transmembrane region" description="Helical" evidence="7">
    <location>
        <begin position="56"/>
        <end position="78"/>
    </location>
</feature>
<name>A0ABQ6P6T4_9SPHN</name>
<evidence type="ECO:0000256" key="1">
    <source>
        <dbReference type="ARBA" id="ARBA00004651"/>
    </source>
</evidence>
<dbReference type="PANTHER" id="PTHR33884:SF3">
    <property type="entry name" value="UPF0410 PROTEIN YMGE"/>
    <property type="match status" value="1"/>
</dbReference>
<evidence type="ECO:0000256" key="7">
    <source>
        <dbReference type="SAM" id="Phobius"/>
    </source>
</evidence>
<comment type="similarity">
    <text evidence="2">Belongs to the UPF0410 family.</text>
</comment>
<evidence type="ECO:0000313" key="8">
    <source>
        <dbReference type="EMBL" id="GMM60963.1"/>
    </source>
</evidence>
<accession>A0ABQ6P6T4</accession>
<comment type="subcellular location">
    <subcellularLocation>
        <location evidence="1">Cell membrane</location>
        <topology evidence="1">Multi-pass membrane protein</topology>
    </subcellularLocation>
</comment>
<dbReference type="Proteomes" id="UP001187221">
    <property type="component" value="Unassembled WGS sequence"/>
</dbReference>
<keyword evidence="9" id="KW-1185">Reference proteome</keyword>
<keyword evidence="6 7" id="KW-0472">Membrane</keyword>